<keyword evidence="5 7" id="KW-1133">Transmembrane helix</keyword>
<dbReference type="GO" id="GO:0005886">
    <property type="term" value="C:plasma membrane"/>
    <property type="evidence" value="ECO:0007669"/>
    <property type="project" value="UniProtKB-SubCell"/>
</dbReference>
<reference evidence="9 10" key="1">
    <citation type="submission" date="2016-10" db="EMBL/GenBank/DDBJ databases">
        <authorList>
            <person name="de Groot N.N."/>
        </authorList>
    </citation>
    <scope>NUCLEOTIDE SEQUENCE [LARGE SCALE GENOMIC DNA]</scope>
    <source>
        <strain evidence="9 10">SLAS-1</strain>
    </source>
</reference>
<dbReference type="PANTHER" id="PTHR33362:SF4">
    <property type="entry name" value="2,3-DIKETO-L-GULONATE TRAP TRANSPORTER LARGE PERMEASE PROTEIN YIAN"/>
    <property type="match status" value="1"/>
</dbReference>
<dbReference type="AlphaFoldDB" id="A0A1G9SFJ0"/>
<feature type="transmembrane region" description="Helical" evidence="7">
    <location>
        <begin position="170"/>
        <end position="192"/>
    </location>
</feature>
<evidence type="ECO:0000313" key="10">
    <source>
        <dbReference type="Proteomes" id="UP000199476"/>
    </source>
</evidence>
<feature type="domain" description="TRAP C4-dicarboxylate transport system permease DctM subunit" evidence="8">
    <location>
        <begin position="9"/>
        <end position="419"/>
    </location>
</feature>
<keyword evidence="3" id="KW-0997">Cell inner membrane</keyword>
<feature type="transmembrane region" description="Helical" evidence="7">
    <location>
        <begin position="78"/>
        <end position="96"/>
    </location>
</feature>
<dbReference type="InterPro" id="IPR010656">
    <property type="entry name" value="DctM"/>
</dbReference>
<organism evidence="9 10">
    <name type="scientific">Halarsenatibacter silvermanii</name>
    <dbReference type="NCBI Taxonomy" id="321763"/>
    <lineage>
        <taxon>Bacteria</taxon>
        <taxon>Bacillati</taxon>
        <taxon>Bacillota</taxon>
        <taxon>Clostridia</taxon>
        <taxon>Halanaerobiales</taxon>
        <taxon>Halarsenatibacteraceae</taxon>
        <taxon>Halarsenatibacter</taxon>
    </lineage>
</organism>
<evidence type="ECO:0000256" key="3">
    <source>
        <dbReference type="ARBA" id="ARBA00022519"/>
    </source>
</evidence>
<gene>
    <name evidence="9" type="ORF">SAMN04488692_12826</name>
</gene>
<sequence length="428" mass="45650">MTVLGLFLLFLFIFTFMGVPIVFSLTISNILLIIWLDFPLDIIATEAISGINEFSLLAVPFFIFVGKIMNAGGIAQKLVDFADALVGFITGGLGHVNVLASMFFGGVSASAIADTAAIGGIMIPQMVRENYSPEYSGGITASSAVIGIIIPPSIPFILYGITTGTSISQLFVGGIIPGIMVGFALMTTNYILSKKNRFGKASEQRKFNIKKVLKSFKIAFFPLLLPFVIVFGILSGIFTATEAGAIASFLGFILSAFVYREVGIRGLIDIIIETGETSAVVIIIAAMASVTAYLLTISGVPHSMAEFIGGNVETRIALLLMTNILLLFTGAILDLTPAILIFAPILAPVMREFGISTVYFGVIMGMNLGIGLITPPVGTVLYVACGVADVEMEKLVKSTIPFLFVLIAVLLTLVFFPQIVMFLPSMMQ</sequence>
<keyword evidence="2" id="KW-1003">Cell membrane</keyword>
<feature type="transmembrane region" description="Helical" evidence="7">
    <location>
        <begin position="7"/>
        <end position="36"/>
    </location>
</feature>
<evidence type="ECO:0000256" key="6">
    <source>
        <dbReference type="ARBA" id="ARBA00023136"/>
    </source>
</evidence>
<evidence type="ECO:0000313" key="9">
    <source>
        <dbReference type="EMBL" id="SDM34248.1"/>
    </source>
</evidence>
<feature type="transmembrane region" description="Helical" evidence="7">
    <location>
        <begin position="316"/>
        <end position="346"/>
    </location>
</feature>
<evidence type="ECO:0000256" key="2">
    <source>
        <dbReference type="ARBA" id="ARBA00022475"/>
    </source>
</evidence>
<feature type="transmembrane region" description="Helical" evidence="7">
    <location>
        <begin position="243"/>
        <end position="259"/>
    </location>
</feature>
<evidence type="ECO:0000259" key="8">
    <source>
        <dbReference type="Pfam" id="PF06808"/>
    </source>
</evidence>
<protein>
    <submittedName>
        <fullName evidence="9">TRAP transporter, DctM subunit</fullName>
    </submittedName>
</protein>
<dbReference type="GO" id="GO:0022857">
    <property type="term" value="F:transmembrane transporter activity"/>
    <property type="evidence" value="ECO:0007669"/>
    <property type="project" value="TreeGrafter"/>
</dbReference>
<keyword evidence="10" id="KW-1185">Reference proteome</keyword>
<dbReference type="Proteomes" id="UP000199476">
    <property type="component" value="Unassembled WGS sequence"/>
</dbReference>
<feature type="transmembrane region" description="Helical" evidence="7">
    <location>
        <begin position="42"/>
        <end position="66"/>
    </location>
</feature>
<comment type="subcellular location">
    <subcellularLocation>
        <location evidence="1">Cell inner membrane</location>
        <topology evidence="1">Multi-pass membrane protein</topology>
    </subcellularLocation>
</comment>
<feature type="transmembrane region" description="Helical" evidence="7">
    <location>
        <begin position="279"/>
        <end position="296"/>
    </location>
</feature>
<keyword evidence="4 7" id="KW-0812">Transmembrane</keyword>
<feature type="transmembrane region" description="Helical" evidence="7">
    <location>
        <begin position="135"/>
        <end position="158"/>
    </location>
</feature>
<dbReference type="PIRSF" id="PIRSF006066">
    <property type="entry name" value="HI0050"/>
    <property type="match status" value="1"/>
</dbReference>
<dbReference type="NCBIfam" id="TIGR00786">
    <property type="entry name" value="dctM"/>
    <property type="match status" value="1"/>
</dbReference>
<feature type="transmembrane region" description="Helical" evidence="7">
    <location>
        <begin position="402"/>
        <end position="423"/>
    </location>
</feature>
<dbReference type="STRING" id="321763.SAMN04488692_12826"/>
<dbReference type="RefSeq" id="WP_234985611.1">
    <property type="nucleotide sequence ID" value="NZ_FNGO01000028.1"/>
</dbReference>
<dbReference type="InterPro" id="IPR004681">
    <property type="entry name" value="TRAP_DctM"/>
</dbReference>
<evidence type="ECO:0000256" key="4">
    <source>
        <dbReference type="ARBA" id="ARBA00022692"/>
    </source>
</evidence>
<evidence type="ECO:0000256" key="5">
    <source>
        <dbReference type="ARBA" id="ARBA00022989"/>
    </source>
</evidence>
<evidence type="ECO:0000256" key="7">
    <source>
        <dbReference type="SAM" id="Phobius"/>
    </source>
</evidence>
<proteinExistence type="predicted"/>
<evidence type="ECO:0000256" key="1">
    <source>
        <dbReference type="ARBA" id="ARBA00004429"/>
    </source>
</evidence>
<feature type="transmembrane region" description="Helical" evidence="7">
    <location>
        <begin position="358"/>
        <end position="382"/>
    </location>
</feature>
<feature type="transmembrane region" description="Helical" evidence="7">
    <location>
        <begin position="212"/>
        <end position="237"/>
    </location>
</feature>
<keyword evidence="6 7" id="KW-0472">Membrane</keyword>
<dbReference type="Pfam" id="PF06808">
    <property type="entry name" value="DctM"/>
    <property type="match status" value="1"/>
</dbReference>
<dbReference type="PANTHER" id="PTHR33362">
    <property type="entry name" value="SIALIC ACID TRAP TRANSPORTER PERMEASE PROTEIN SIAT-RELATED"/>
    <property type="match status" value="1"/>
</dbReference>
<dbReference type="EMBL" id="FNGO01000028">
    <property type="protein sequence ID" value="SDM34248.1"/>
    <property type="molecule type" value="Genomic_DNA"/>
</dbReference>
<accession>A0A1G9SFJ0</accession>
<name>A0A1G9SFJ0_9FIRM</name>